<keyword evidence="2" id="KW-0812">Transmembrane</keyword>
<feature type="region of interest" description="Disordered" evidence="1">
    <location>
        <begin position="23"/>
        <end position="45"/>
    </location>
</feature>
<dbReference type="Proteomes" id="UP001172102">
    <property type="component" value="Unassembled WGS sequence"/>
</dbReference>
<evidence type="ECO:0000256" key="2">
    <source>
        <dbReference type="SAM" id="Phobius"/>
    </source>
</evidence>
<protein>
    <submittedName>
        <fullName evidence="3">Uncharacterized protein</fullName>
    </submittedName>
</protein>
<name>A0AA40DWZ0_9PEZI</name>
<keyword evidence="4" id="KW-1185">Reference proteome</keyword>
<evidence type="ECO:0000256" key="1">
    <source>
        <dbReference type="SAM" id="MobiDB-lite"/>
    </source>
</evidence>
<evidence type="ECO:0000313" key="4">
    <source>
        <dbReference type="Proteomes" id="UP001172102"/>
    </source>
</evidence>
<reference evidence="3" key="1">
    <citation type="submission" date="2023-06" db="EMBL/GenBank/DDBJ databases">
        <title>Genome-scale phylogeny and comparative genomics of the fungal order Sordariales.</title>
        <authorList>
            <consortium name="Lawrence Berkeley National Laboratory"/>
            <person name="Hensen N."/>
            <person name="Bonometti L."/>
            <person name="Westerberg I."/>
            <person name="Brannstrom I.O."/>
            <person name="Guillou S."/>
            <person name="Cros-Aarteil S."/>
            <person name="Calhoun S."/>
            <person name="Haridas S."/>
            <person name="Kuo A."/>
            <person name="Mondo S."/>
            <person name="Pangilinan J."/>
            <person name="Riley R."/>
            <person name="Labutti K."/>
            <person name="Andreopoulos B."/>
            <person name="Lipzen A."/>
            <person name="Chen C."/>
            <person name="Yanf M."/>
            <person name="Daum C."/>
            <person name="Ng V."/>
            <person name="Clum A."/>
            <person name="Steindorff A."/>
            <person name="Ohm R."/>
            <person name="Martin F."/>
            <person name="Silar P."/>
            <person name="Natvig D."/>
            <person name="Lalanne C."/>
            <person name="Gautier V."/>
            <person name="Ament-Velasquez S.L."/>
            <person name="Kruys A."/>
            <person name="Hutchinson M.I."/>
            <person name="Powell A.J."/>
            <person name="Barry K."/>
            <person name="Miller A.N."/>
            <person name="Grigoriev I.V."/>
            <person name="Debuchy R."/>
            <person name="Gladieux P."/>
            <person name="Thoren M.H."/>
            <person name="Johannesson H."/>
        </authorList>
    </citation>
    <scope>NUCLEOTIDE SEQUENCE</scope>
    <source>
        <strain evidence="3">SMH4607-1</strain>
    </source>
</reference>
<comment type="caution">
    <text evidence="3">The sequence shown here is derived from an EMBL/GenBank/DDBJ whole genome shotgun (WGS) entry which is preliminary data.</text>
</comment>
<keyword evidence="2" id="KW-1133">Transmembrane helix</keyword>
<evidence type="ECO:0000313" key="3">
    <source>
        <dbReference type="EMBL" id="KAK0719449.1"/>
    </source>
</evidence>
<keyword evidence="2" id="KW-0472">Membrane</keyword>
<gene>
    <name evidence="3" type="ORF">B0H67DRAFT_551806</name>
</gene>
<feature type="transmembrane region" description="Helical" evidence="2">
    <location>
        <begin position="49"/>
        <end position="71"/>
    </location>
</feature>
<organism evidence="3 4">
    <name type="scientific">Lasiosphaeris hirsuta</name>
    <dbReference type="NCBI Taxonomy" id="260670"/>
    <lineage>
        <taxon>Eukaryota</taxon>
        <taxon>Fungi</taxon>
        <taxon>Dikarya</taxon>
        <taxon>Ascomycota</taxon>
        <taxon>Pezizomycotina</taxon>
        <taxon>Sordariomycetes</taxon>
        <taxon>Sordariomycetidae</taxon>
        <taxon>Sordariales</taxon>
        <taxon>Lasiosphaeriaceae</taxon>
        <taxon>Lasiosphaeris</taxon>
    </lineage>
</organism>
<proteinExistence type="predicted"/>
<dbReference type="AlphaFoldDB" id="A0AA40DWZ0"/>
<sequence length="200" mass="21955">MDKDGFALIASFAEADYRGHNGDPAKVWRRSTDPSPTRPSRKPPKALEVGVGVGVGVGAEMLGVACFFLLAPIPARTDWTYAVARIPTRPKPAFTQQVRELFPLVSSLKPQQPTEVTAFNTTTPADQSVSRFGYSRRLNQKASKLHVITKADAGQQQGRTGWLRFLFATASAGSFMSRHTLQRCDPGTSLCFDALDAKWW</sequence>
<accession>A0AA40DWZ0</accession>
<dbReference type="EMBL" id="JAUKUA010000003">
    <property type="protein sequence ID" value="KAK0719449.1"/>
    <property type="molecule type" value="Genomic_DNA"/>
</dbReference>